<dbReference type="GO" id="GO:0042742">
    <property type="term" value="P:defense response to bacterium"/>
    <property type="evidence" value="ECO:0007669"/>
    <property type="project" value="TreeGrafter"/>
</dbReference>
<dbReference type="PROSITE" id="PS00108">
    <property type="entry name" value="PROTEIN_KINASE_ST"/>
    <property type="match status" value="1"/>
</dbReference>
<keyword evidence="5 19" id="KW-0812">Transmembrane</keyword>
<evidence type="ECO:0000256" key="18">
    <source>
        <dbReference type="SAM" id="MobiDB-lite"/>
    </source>
</evidence>
<comment type="catalytic activity">
    <reaction evidence="16">
        <text>L-seryl-[protein] + ATP = O-phospho-L-seryl-[protein] + ADP + H(+)</text>
        <dbReference type="Rhea" id="RHEA:17989"/>
        <dbReference type="Rhea" id="RHEA-COMP:9863"/>
        <dbReference type="Rhea" id="RHEA-COMP:11604"/>
        <dbReference type="ChEBI" id="CHEBI:15378"/>
        <dbReference type="ChEBI" id="CHEBI:29999"/>
        <dbReference type="ChEBI" id="CHEBI:30616"/>
        <dbReference type="ChEBI" id="CHEBI:83421"/>
        <dbReference type="ChEBI" id="CHEBI:456216"/>
        <dbReference type="EC" id="2.7.11.1"/>
    </reaction>
</comment>
<dbReference type="Pfam" id="PF01657">
    <property type="entry name" value="Stress-antifung"/>
    <property type="match status" value="2"/>
</dbReference>
<evidence type="ECO:0000256" key="13">
    <source>
        <dbReference type="ARBA" id="ARBA00023170"/>
    </source>
</evidence>
<dbReference type="SUPFAM" id="SSF56112">
    <property type="entry name" value="Protein kinase-like (PK-like)"/>
    <property type="match status" value="1"/>
</dbReference>
<keyword evidence="9" id="KW-0418">Kinase</keyword>
<keyword evidence="3" id="KW-0723">Serine/threonine-protein kinase</keyword>
<organism evidence="23">
    <name type="scientific">Fagus sylvatica</name>
    <name type="common">Beechnut</name>
    <dbReference type="NCBI Taxonomy" id="28930"/>
    <lineage>
        <taxon>Eukaryota</taxon>
        <taxon>Viridiplantae</taxon>
        <taxon>Streptophyta</taxon>
        <taxon>Embryophyta</taxon>
        <taxon>Tracheophyta</taxon>
        <taxon>Spermatophyta</taxon>
        <taxon>Magnoliopsida</taxon>
        <taxon>eudicotyledons</taxon>
        <taxon>Gunneridae</taxon>
        <taxon>Pentapetalae</taxon>
        <taxon>rosids</taxon>
        <taxon>fabids</taxon>
        <taxon>Fagales</taxon>
        <taxon>Fagaceae</taxon>
        <taxon>Fagus</taxon>
    </lineage>
</organism>
<keyword evidence="10 17" id="KW-0067">ATP-binding</keyword>
<dbReference type="FunFam" id="3.30.430.20:FF:000013">
    <property type="entry name" value="Cysteine-rich RLK (RECEPTOR-like protein kinase) 23"/>
    <property type="match status" value="1"/>
</dbReference>
<evidence type="ECO:0000313" key="23">
    <source>
        <dbReference type="EMBL" id="SPD21368.1"/>
    </source>
</evidence>
<dbReference type="FunFam" id="1.10.510.10:FF:001023">
    <property type="entry name" value="Os07g0541700 protein"/>
    <property type="match status" value="1"/>
</dbReference>
<dbReference type="PANTHER" id="PTHR27002">
    <property type="entry name" value="RECEPTOR-LIKE SERINE/THREONINE-PROTEIN KINASE SD1-8"/>
    <property type="match status" value="1"/>
</dbReference>
<evidence type="ECO:0000256" key="11">
    <source>
        <dbReference type="ARBA" id="ARBA00022989"/>
    </source>
</evidence>
<dbReference type="InterPro" id="IPR002902">
    <property type="entry name" value="GNK2"/>
</dbReference>
<dbReference type="PROSITE" id="PS51473">
    <property type="entry name" value="GNK2"/>
    <property type="match status" value="2"/>
</dbReference>
<sequence length="558" mass="61770">MLNCKFPISLFLLLSLLSLTSEAAPTYASHDCSNSTFFTPNSTYQANLKLLLSSLSSNATRQDGFYKTTVGQSPPDVATGLFLCRGDLTPTACQDCISNATKDIQNRCPFDKVILIWYDECMLRYSNESDLNNLVPFVDMSTTNQNIAEAGLDRFNGLLASTMKSLAQTVANSQSNKRFATAVNKFTNSLTLYSLVQCIPELTVSACLMVLENAIANLPICCNGKQGGKVLLPSSNVRYELYPFFNYTASSPTLIPPLLPPGKSKSSLIIIAIAVPISVSMVLLAVGLCFLRRRTSKKYNTLLEENAGMEIPTVEFLQFDLGTIEAATNKFSDDNKIGKGGFGTVYKGTFFNGQEIAVKRLSKSSVQGAVEFKNEVVLVAKLQHRNLNLKRQGQLDWSRRYNIIGGIARGILYLHEDSRLRIIHRDLKASNVLLDANMNSKISDFGMAKIFVVDQVQGKTNGYMSPEYAMHGRFSVKSDVFSFGVLILEIISGKKNNCFYQSEHDEDLLSYLPQQPAFLLRSRANRKTPTKELQDDSVTSPPVPWSADEAPITELYPR</sequence>
<keyword evidence="14" id="KW-0325">Glycoprotein</keyword>
<comment type="subcellular location">
    <subcellularLocation>
        <location evidence="1">Membrane</location>
        <topology evidence="1">Single-pass membrane protein</topology>
    </subcellularLocation>
</comment>
<evidence type="ECO:0000256" key="1">
    <source>
        <dbReference type="ARBA" id="ARBA00004167"/>
    </source>
</evidence>
<evidence type="ECO:0000256" key="12">
    <source>
        <dbReference type="ARBA" id="ARBA00023136"/>
    </source>
</evidence>
<keyword evidence="6 20" id="KW-0732">Signal</keyword>
<dbReference type="PROSITE" id="PS00107">
    <property type="entry name" value="PROTEIN_KINASE_ATP"/>
    <property type="match status" value="1"/>
</dbReference>
<feature type="transmembrane region" description="Helical" evidence="19">
    <location>
        <begin position="268"/>
        <end position="291"/>
    </location>
</feature>
<dbReference type="InterPro" id="IPR000719">
    <property type="entry name" value="Prot_kinase_dom"/>
</dbReference>
<dbReference type="InterPro" id="IPR008271">
    <property type="entry name" value="Ser/Thr_kinase_AS"/>
</dbReference>
<feature type="domain" description="Gnk2-homologous" evidence="22">
    <location>
        <begin position="26"/>
        <end position="130"/>
    </location>
</feature>
<dbReference type="SMART" id="SM00220">
    <property type="entry name" value="S_TKc"/>
    <property type="match status" value="1"/>
</dbReference>
<dbReference type="InterPro" id="IPR017441">
    <property type="entry name" value="Protein_kinase_ATP_BS"/>
</dbReference>
<evidence type="ECO:0000256" key="9">
    <source>
        <dbReference type="ARBA" id="ARBA00022777"/>
    </source>
</evidence>
<keyword evidence="11 19" id="KW-1133">Transmembrane helix</keyword>
<name>A0A2N9IAF1_FAGSY</name>
<evidence type="ECO:0000256" key="15">
    <source>
        <dbReference type="ARBA" id="ARBA00047899"/>
    </source>
</evidence>
<evidence type="ECO:0000256" key="10">
    <source>
        <dbReference type="ARBA" id="ARBA00022840"/>
    </source>
</evidence>
<feature type="domain" description="Gnk2-homologous" evidence="22">
    <location>
        <begin position="135"/>
        <end position="244"/>
    </location>
</feature>
<dbReference type="GO" id="GO:0004674">
    <property type="term" value="F:protein serine/threonine kinase activity"/>
    <property type="evidence" value="ECO:0007669"/>
    <property type="project" value="UniProtKB-KW"/>
</dbReference>
<feature type="chain" id="PRO_5014744327" description="non-specific serine/threonine protein kinase" evidence="20">
    <location>
        <begin position="24"/>
        <end position="558"/>
    </location>
</feature>
<feature type="signal peptide" evidence="20">
    <location>
        <begin position="1"/>
        <end position="23"/>
    </location>
</feature>
<proteinExistence type="predicted"/>
<keyword evidence="4" id="KW-0808">Transferase</keyword>
<feature type="domain" description="Protein kinase" evidence="21">
    <location>
        <begin position="331"/>
        <end position="558"/>
    </location>
</feature>
<dbReference type="GO" id="GO:0005524">
    <property type="term" value="F:ATP binding"/>
    <property type="evidence" value="ECO:0007669"/>
    <property type="project" value="UniProtKB-UniRule"/>
</dbReference>
<protein>
    <recommendedName>
        <fullName evidence="2">non-specific serine/threonine protein kinase</fullName>
        <ecNumber evidence="2">2.7.11.1</ecNumber>
    </recommendedName>
</protein>
<evidence type="ECO:0000259" key="21">
    <source>
        <dbReference type="PROSITE" id="PS50011"/>
    </source>
</evidence>
<evidence type="ECO:0000256" key="3">
    <source>
        <dbReference type="ARBA" id="ARBA00022527"/>
    </source>
</evidence>
<dbReference type="Gene3D" id="3.30.430.20">
    <property type="entry name" value="Gnk2 domain, C-X8-C-X2-C motif"/>
    <property type="match status" value="2"/>
</dbReference>
<evidence type="ECO:0000256" key="4">
    <source>
        <dbReference type="ARBA" id="ARBA00022679"/>
    </source>
</evidence>
<evidence type="ECO:0000256" key="7">
    <source>
        <dbReference type="ARBA" id="ARBA00022737"/>
    </source>
</evidence>
<keyword evidence="12 19" id="KW-0472">Membrane</keyword>
<dbReference type="GO" id="GO:0005886">
    <property type="term" value="C:plasma membrane"/>
    <property type="evidence" value="ECO:0007669"/>
    <property type="project" value="TreeGrafter"/>
</dbReference>
<accession>A0A2N9IAF1</accession>
<dbReference type="InterPro" id="IPR038408">
    <property type="entry name" value="GNK2_sf"/>
</dbReference>
<keyword evidence="8 17" id="KW-0547">Nucleotide-binding</keyword>
<dbReference type="AlphaFoldDB" id="A0A2N9IAF1"/>
<dbReference type="InterPro" id="IPR011009">
    <property type="entry name" value="Kinase-like_dom_sf"/>
</dbReference>
<evidence type="ECO:0000256" key="14">
    <source>
        <dbReference type="ARBA" id="ARBA00023180"/>
    </source>
</evidence>
<dbReference type="PANTHER" id="PTHR27002:SF1108">
    <property type="entry name" value="CYSTEINE-RICH RECEPTOR-KINASE-LIKE PROTEIN"/>
    <property type="match status" value="1"/>
</dbReference>
<dbReference type="Pfam" id="PF07714">
    <property type="entry name" value="PK_Tyr_Ser-Thr"/>
    <property type="match status" value="2"/>
</dbReference>
<dbReference type="CDD" id="cd23509">
    <property type="entry name" value="Gnk2-like"/>
    <property type="match status" value="2"/>
</dbReference>
<feature type="region of interest" description="Disordered" evidence="18">
    <location>
        <begin position="525"/>
        <end position="558"/>
    </location>
</feature>
<evidence type="ECO:0000256" key="6">
    <source>
        <dbReference type="ARBA" id="ARBA00022729"/>
    </source>
</evidence>
<evidence type="ECO:0000256" key="2">
    <source>
        <dbReference type="ARBA" id="ARBA00012513"/>
    </source>
</evidence>
<dbReference type="EMBL" id="OIVN01005204">
    <property type="protein sequence ID" value="SPD21368.1"/>
    <property type="molecule type" value="Genomic_DNA"/>
</dbReference>
<keyword evidence="7" id="KW-0677">Repeat</keyword>
<evidence type="ECO:0000256" key="16">
    <source>
        <dbReference type="ARBA" id="ARBA00048679"/>
    </source>
</evidence>
<evidence type="ECO:0000256" key="5">
    <source>
        <dbReference type="ARBA" id="ARBA00022692"/>
    </source>
</evidence>
<dbReference type="InterPro" id="IPR001245">
    <property type="entry name" value="Ser-Thr/Tyr_kinase_cat_dom"/>
</dbReference>
<dbReference type="Gene3D" id="3.30.200.20">
    <property type="entry name" value="Phosphorylase Kinase, domain 1"/>
    <property type="match status" value="1"/>
</dbReference>
<dbReference type="PROSITE" id="PS50011">
    <property type="entry name" value="PROTEIN_KINASE_DOM"/>
    <property type="match status" value="1"/>
</dbReference>
<evidence type="ECO:0000256" key="8">
    <source>
        <dbReference type="ARBA" id="ARBA00022741"/>
    </source>
</evidence>
<evidence type="ECO:0000256" key="20">
    <source>
        <dbReference type="SAM" id="SignalP"/>
    </source>
</evidence>
<dbReference type="EC" id="2.7.11.1" evidence="2"/>
<reference evidence="23" key="1">
    <citation type="submission" date="2018-02" db="EMBL/GenBank/DDBJ databases">
        <authorList>
            <person name="Cohen D.B."/>
            <person name="Kent A.D."/>
        </authorList>
    </citation>
    <scope>NUCLEOTIDE SEQUENCE</scope>
</reference>
<gene>
    <name evidence="23" type="ORF">FSB_LOCUS49250</name>
</gene>
<dbReference type="Gene3D" id="1.10.510.10">
    <property type="entry name" value="Transferase(Phosphotransferase) domain 1"/>
    <property type="match status" value="1"/>
</dbReference>
<evidence type="ECO:0000259" key="22">
    <source>
        <dbReference type="PROSITE" id="PS51473"/>
    </source>
</evidence>
<evidence type="ECO:0000256" key="17">
    <source>
        <dbReference type="PROSITE-ProRule" id="PRU10141"/>
    </source>
</evidence>
<evidence type="ECO:0000256" key="19">
    <source>
        <dbReference type="SAM" id="Phobius"/>
    </source>
</evidence>
<comment type="catalytic activity">
    <reaction evidence="15">
        <text>L-threonyl-[protein] + ATP = O-phospho-L-threonyl-[protein] + ADP + H(+)</text>
        <dbReference type="Rhea" id="RHEA:46608"/>
        <dbReference type="Rhea" id="RHEA-COMP:11060"/>
        <dbReference type="Rhea" id="RHEA-COMP:11605"/>
        <dbReference type="ChEBI" id="CHEBI:15378"/>
        <dbReference type="ChEBI" id="CHEBI:30013"/>
        <dbReference type="ChEBI" id="CHEBI:30616"/>
        <dbReference type="ChEBI" id="CHEBI:61977"/>
        <dbReference type="ChEBI" id="CHEBI:456216"/>
        <dbReference type="EC" id="2.7.11.1"/>
    </reaction>
</comment>
<keyword evidence="13" id="KW-0675">Receptor</keyword>
<feature type="binding site" evidence="17">
    <location>
        <position position="359"/>
    </location>
    <ligand>
        <name>ATP</name>
        <dbReference type="ChEBI" id="CHEBI:30616"/>
    </ligand>
</feature>